<organism evidence="2 3">
    <name type="scientific">Moniliophthora roreri</name>
    <name type="common">Frosty pod rot fungus</name>
    <name type="synonym">Monilia roreri</name>
    <dbReference type="NCBI Taxonomy" id="221103"/>
    <lineage>
        <taxon>Eukaryota</taxon>
        <taxon>Fungi</taxon>
        <taxon>Dikarya</taxon>
        <taxon>Basidiomycota</taxon>
        <taxon>Agaricomycotina</taxon>
        <taxon>Agaricomycetes</taxon>
        <taxon>Agaricomycetidae</taxon>
        <taxon>Agaricales</taxon>
        <taxon>Marasmiineae</taxon>
        <taxon>Marasmiaceae</taxon>
        <taxon>Moniliophthora</taxon>
    </lineage>
</organism>
<reference evidence="2 3" key="1">
    <citation type="submission" date="2015-12" db="EMBL/GenBank/DDBJ databases">
        <title>Draft genome sequence of Moniliophthora roreri, the causal agent of frosty pod rot of cacao.</title>
        <authorList>
            <person name="Aime M.C."/>
            <person name="Diaz-Valderrama J.R."/>
            <person name="Kijpornyongpan T."/>
            <person name="Phillips-Mora W."/>
        </authorList>
    </citation>
    <scope>NUCLEOTIDE SEQUENCE [LARGE SCALE GENOMIC DNA]</scope>
    <source>
        <strain evidence="2 3">MCA 2952</strain>
    </source>
</reference>
<feature type="domain" description="Integrase zinc-binding" evidence="1">
    <location>
        <begin position="69"/>
        <end position="126"/>
    </location>
</feature>
<dbReference type="AlphaFoldDB" id="A0A0W0G212"/>
<dbReference type="Pfam" id="PF17921">
    <property type="entry name" value="Integrase_H2C2"/>
    <property type="match status" value="1"/>
</dbReference>
<comment type="caution">
    <text evidence="2">The sequence shown here is derived from an EMBL/GenBank/DDBJ whole genome shotgun (WGS) entry which is preliminary data.</text>
</comment>
<evidence type="ECO:0000313" key="3">
    <source>
        <dbReference type="Proteomes" id="UP000054988"/>
    </source>
</evidence>
<protein>
    <recommendedName>
        <fullName evidence="1">Integrase zinc-binding domain-containing protein</fullName>
    </recommendedName>
</protein>
<dbReference type="Gene3D" id="1.10.340.70">
    <property type="match status" value="1"/>
</dbReference>
<accession>A0A0W0G212</accession>
<dbReference type="InterPro" id="IPR041588">
    <property type="entry name" value="Integrase_H2C2"/>
</dbReference>
<dbReference type="EMBL" id="LATX01001317">
    <property type="protein sequence ID" value="KTB42583.1"/>
    <property type="molecule type" value="Genomic_DNA"/>
</dbReference>
<evidence type="ECO:0000259" key="1">
    <source>
        <dbReference type="Pfam" id="PF17921"/>
    </source>
</evidence>
<dbReference type="PANTHER" id="PTHR37984:SF5">
    <property type="entry name" value="PROTEIN NYNRIN-LIKE"/>
    <property type="match status" value="1"/>
</dbReference>
<dbReference type="Proteomes" id="UP000054988">
    <property type="component" value="Unassembled WGS sequence"/>
</dbReference>
<proteinExistence type="predicted"/>
<sequence>MLPDHLFIKEIDLDLEAAIHKQLGLDNFHKLALESLLDQGIPPIKSALADWEIKEDLLFFKGKVYVPNNEELRCNLIKQIHESKSTEHPGQWSTVEQVQQDYWWLGMTKFIRNFIDGCVPCQQMKANTHPTRTPIQPLQVPKNSFPFQVCTMDLITDLPEVDSSDAILIVVDHLSTKGAIFTPRQQMQ</sequence>
<name>A0A0W0G212_MONRR</name>
<gene>
    <name evidence="2" type="ORF">WG66_4868</name>
</gene>
<evidence type="ECO:0000313" key="2">
    <source>
        <dbReference type="EMBL" id="KTB42583.1"/>
    </source>
</evidence>
<dbReference type="PANTHER" id="PTHR37984">
    <property type="entry name" value="PROTEIN CBG26694"/>
    <property type="match status" value="1"/>
</dbReference>
<dbReference type="InterPro" id="IPR050951">
    <property type="entry name" value="Retrovirus_Pol_polyprotein"/>
</dbReference>